<sequence length="141" mass="15611">MAERFLRHGAMCQDAGMNRNSEPSRTRAVRIRAYLGEPRDVRRTFRAPADADLGAFMKRAALAVLPKDEGWLLAVFSVERTSESEQVAPFLDRLARRHMRGKDFAAALVATFDGARAVLAISAKDKALIERLRTALAGNGR</sequence>
<gene>
    <name evidence="1" type="ORF">E2C06_09730</name>
</gene>
<proteinExistence type="predicted"/>
<name>A0A4R5QJG5_9PROT</name>
<evidence type="ECO:0000313" key="2">
    <source>
        <dbReference type="Proteomes" id="UP000295096"/>
    </source>
</evidence>
<keyword evidence="2" id="KW-1185">Reference proteome</keyword>
<comment type="caution">
    <text evidence="1">The sequence shown here is derived from an EMBL/GenBank/DDBJ whole genome shotgun (WGS) entry which is preliminary data.</text>
</comment>
<accession>A0A4R5QJG5</accession>
<reference evidence="1 2" key="1">
    <citation type="journal article" date="2016" name="J. Microbiol.">
        <title>Dankookia rubra gen. nov., sp. nov., an alphaproteobacterium isolated from sediment of a shallow stream.</title>
        <authorList>
            <person name="Kim W.H."/>
            <person name="Kim D.H."/>
            <person name="Kang K."/>
            <person name="Ahn T.Y."/>
        </authorList>
    </citation>
    <scope>NUCLEOTIDE SEQUENCE [LARGE SCALE GENOMIC DNA]</scope>
    <source>
        <strain evidence="1 2">JCM30602</strain>
    </source>
</reference>
<organism evidence="1 2">
    <name type="scientific">Dankookia rubra</name>
    <dbReference type="NCBI Taxonomy" id="1442381"/>
    <lineage>
        <taxon>Bacteria</taxon>
        <taxon>Pseudomonadati</taxon>
        <taxon>Pseudomonadota</taxon>
        <taxon>Alphaproteobacteria</taxon>
        <taxon>Acetobacterales</taxon>
        <taxon>Roseomonadaceae</taxon>
        <taxon>Dankookia</taxon>
    </lineage>
</organism>
<dbReference type="EMBL" id="SMSJ01000008">
    <property type="protein sequence ID" value="TDH62949.1"/>
    <property type="molecule type" value="Genomic_DNA"/>
</dbReference>
<evidence type="ECO:0000313" key="1">
    <source>
        <dbReference type="EMBL" id="TDH62949.1"/>
    </source>
</evidence>
<dbReference type="AlphaFoldDB" id="A0A4R5QJG5"/>
<protein>
    <submittedName>
        <fullName evidence="1">Uncharacterized protein</fullName>
    </submittedName>
</protein>
<dbReference type="Proteomes" id="UP000295096">
    <property type="component" value="Unassembled WGS sequence"/>
</dbReference>